<organism evidence="1 2">
    <name type="scientific">Thalassomonas actiniarum</name>
    <dbReference type="NCBI Taxonomy" id="485447"/>
    <lineage>
        <taxon>Bacteria</taxon>
        <taxon>Pseudomonadati</taxon>
        <taxon>Pseudomonadota</taxon>
        <taxon>Gammaproteobacteria</taxon>
        <taxon>Alteromonadales</taxon>
        <taxon>Colwelliaceae</taxon>
        <taxon>Thalassomonas</taxon>
    </lineage>
</organism>
<gene>
    <name evidence="1" type="ORF">SG35_013020</name>
</gene>
<dbReference type="Gene3D" id="1.25.40.10">
    <property type="entry name" value="Tetratricopeptide repeat domain"/>
    <property type="match status" value="1"/>
</dbReference>
<keyword evidence="2" id="KW-1185">Reference proteome</keyword>
<dbReference type="KEGG" id="tact:SG35_013020"/>
<dbReference type="SUPFAM" id="SSF144059">
    <property type="entry name" value="ImpE-like"/>
    <property type="match status" value="1"/>
</dbReference>
<dbReference type="InterPro" id="IPR009211">
    <property type="entry name" value="TagJ"/>
</dbReference>
<name>A0AAE9YXQ5_9GAMM</name>
<dbReference type="AlphaFoldDB" id="A0AAE9YXQ5"/>
<accession>A0AAE9YXQ5</accession>
<sequence length="238" mass="26846">MMNQFNRASEQLSILAELSDSNLALKNTYQALINAEKSRLQVFNGSRAPIIFGQPGEWISYYLQALVSFKENNILRAKKEIETGASLAPAMGGSINDKPFLWLADGDVRLGPLLEIIIKGNYYWLPFTRIKKLIIDDFEDLRDLVWCPCHLTLENQGEMIAFIPSRYPLLSYPGFDIEQDPPVNDADSHARHCLASGTSWQAPEENFYIGQGLRRFITDNGEYALSEVNTIILDQGPT</sequence>
<proteinExistence type="predicted"/>
<dbReference type="EMBL" id="CP059735">
    <property type="protein sequence ID" value="WDE01448.1"/>
    <property type="molecule type" value="Genomic_DNA"/>
</dbReference>
<dbReference type="Proteomes" id="UP000032568">
    <property type="component" value="Chromosome"/>
</dbReference>
<evidence type="ECO:0000313" key="1">
    <source>
        <dbReference type="EMBL" id="WDE01448.1"/>
    </source>
</evidence>
<reference evidence="1 2" key="2">
    <citation type="journal article" date="2022" name="Mar. Drugs">
        <title>Bioassay-Guided Fractionation Leads to the Detection of Cholic Acid Generated by the Rare Thalassomonas sp.</title>
        <authorList>
            <person name="Pheiffer F."/>
            <person name="Schneider Y.K."/>
            <person name="Hansen E.H."/>
            <person name="Andersen J.H."/>
            <person name="Isaksson J."/>
            <person name="Busche T."/>
            <person name="R C."/>
            <person name="Kalinowski J."/>
            <person name="Zyl L.V."/>
            <person name="Trindade M."/>
        </authorList>
    </citation>
    <scope>NUCLEOTIDE SEQUENCE [LARGE SCALE GENOMIC DNA]</scope>
    <source>
        <strain evidence="1 2">A5K-106</strain>
    </source>
</reference>
<dbReference type="Pfam" id="PF07024">
    <property type="entry name" value="ImpE"/>
    <property type="match status" value="1"/>
</dbReference>
<protein>
    <submittedName>
        <fullName evidence="1">Virulence protein SciE type</fullName>
    </submittedName>
</protein>
<reference evidence="1 2" key="1">
    <citation type="journal article" date="2015" name="Genome Announc.">
        <title>Draft Genome Sequences of Marine Isolates of Thalassomonas viridans and Thalassomonas actiniarum.</title>
        <authorList>
            <person name="Olonade I."/>
            <person name="van Zyl L.J."/>
            <person name="Trindade M."/>
        </authorList>
    </citation>
    <scope>NUCLEOTIDE SEQUENCE [LARGE SCALE GENOMIC DNA]</scope>
    <source>
        <strain evidence="1 2">A5K-106</strain>
    </source>
</reference>
<dbReference type="InterPro" id="IPR011990">
    <property type="entry name" value="TPR-like_helical_dom_sf"/>
</dbReference>
<evidence type="ECO:0000313" key="2">
    <source>
        <dbReference type="Proteomes" id="UP000032568"/>
    </source>
</evidence>